<protein>
    <submittedName>
        <fullName evidence="1">(Mediterranean fruit fly) hypothetical protein</fullName>
    </submittedName>
    <submittedName>
        <fullName evidence="2">Neugrin</fullName>
    </submittedName>
</protein>
<dbReference type="PANTHER" id="PTHR13475">
    <property type="entry name" value="NEUGRIN"/>
    <property type="match status" value="1"/>
</dbReference>
<dbReference type="InterPro" id="IPR010487">
    <property type="entry name" value="NGRN/Rrg9"/>
</dbReference>
<dbReference type="EMBL" id="CAJHJT010000001">
    <property type="protein sequence ID" value="CAD6991784.1"/>
    <property type="molecule type" value="Genomic_DNA"/>
</dbReference>
<sequence>MIPGHQIRHFHTAIVRMVRGVGRRSNPGIGHQITSMETVDERLTQDPEGFGDLESDFMTAHETHREHESETAQNRERIRKLMVKHKYFRETKLPNLLTYAEKEQIRTLHARDPEEWTAERLAESFPATTEIIKKILDAKWQARSTERIRKHDEVVIRNWEKFRTDPNLLQLPRHFQEHLEKFATRKTEDLVALSEGLPSKATLPRPTKQEFLSIITSCDKYAEKEDVPQLQTGELCNKRNSLASSAPEDETYLLDKVYDKRRMRLQDLKKYKLIPNELADTSNELANKKSIDQNAAMELRNPSGTGVISTNSQKNPLVDLNLLQKYESNEVVISVEDQKRFEITRVKDRIHIPRKLWRKGATYRVEDVYYDDDGEFLYRVPGMTGRSR</sequence>
<evidence type="ECO:0000313" key="3">
    <source>
        <dbReference type="Proteomes" id="UP000606786"/>
    </source>
</evidence>
<reference evidence="2" key="2">
    <citation type="journal article" date="2014" name="BMC Genomics">
        <title>A genomic perspective to assessing quality of mass-reared SIT flies used in Mediterranean fruit fly (Ceratitis capitata) eradication in California.</title>
        <authorList>
            <person name="Calla B."/>
            <person name="Hall B."/>
            <person name="Hou S."/>
            <person name="Geib S.M."/>
        </authorList>
    </citation>
    <scope>NUCLEOTIDE SEQUENCE</scope>
</reference>
<keyword evidence="3" id="KW-1185">Reference proteome</keyword>
<dbReference type="EMBL" id="GAMC01019051">
    <property type="protein sequence ID" value="JAB87504.1"/>
    <property type="molecule type" value="mRNA"/>
</dbReference>
<name>W8BCH6_CERCA</name>
<evidence type="ECO:0000313" key="1">
    <source>
        <dbReference type="EMBL" id="CAD6991784.1"/>
    </source>
</evidence>
<proteinExistence type="evidence at transcript level"/>
<dbReference type="GO" id="GO:0005634">
    <property type="term" value="C:nucleus"/>
    <property type="evidence" value="ECO:0007669"/>
    <property type="project" value="TreeGrafter"/>
</dbReference>
<organism evidence="2">
    <name type="scientific">Ceratitis capitata</name>
    <name type="common">Mediterranean fruit fly</name>
    <name type="synonym">Tephritis capitata</name>
    <dbReference type="NCBI Taxonomy" id="7213"/>
    <lineage>
        <taxon>Eukaryota</taxon>
        <taxon>Metazoa</taxon>
        <taxon>Ecdysozoa</taxon>
        <taxon>Arthropoda</taxon>
        <taxon>Hexapoda</taxon>
        <taxon>Insecta</taxon>
        <taxon>Pterygota</taxon>
        <taxon>Neoptera</taxon>
        <taxon>Endopterygota</taxon>
        <taxon>Diptera</taxon>
        <taxon>Brachycera</taxon>
        <taxon>Muscomorpha</taxon>
        <taxon>Tephritoidea</taxon>
        <taxon>Tephritidae</taxon>
        <taxon>Ceratitis</taxon>
        <taxon>Ceratitis</taxon>
    </lineage>
</organism>
<reference evidence="2" key="1">
    <citation type="submission" date="2013-07" db="EMBL/GenBank/DDBJ databases">
        <authorList>
            <person name="Geib S."/>
        </authorList>
    </citation>
    <scope>NUCLEOTIDE SEQUENCE</scope>
</reference>
<dbReference type="Proteomes" id="UP000606786">
    <property type="component" value="Unassembled WGS sequence"/>
</dbReference>
<dbReference type="OrthoDB" id="6415470at2759"/>
<accession>W8BCH6</accession>
<reference evidence="1" key="3">
    <citation type="submission" date="2020-11" db="EMBL/GenBank/DDBJ databases">
        <authorList>
            <person name="Whitehead M."/>
        </authorList>
    </citation>
    <scope>NUCLEOTIDE SEQUENCE</scope>
    <source>
        <strain evidence="1">EGII</strain>
    </source>
</reference>
<dbReference type="AlphaFoldDB" id="W8BCH6"/>
<dbReference type="GeneID" id="101455137"/>
<gene>
    <name evidence="2" type="primary">NGRN</name>
    <name evidence="1" type="ORF">CCAP1982_LOCUS689</name>
</gene>
<evidence type="ECO:0000313" key="2">
    <source>
        <dbReference type="EMBL" id="JAB87504.1"/>
    </source>
</evidence>
<dbReference type="PANTHER" id="PTHR13475:SF3">
    <property type="entry name" value="NEUGRIN"/>
    <property type="match status" value="1"/>
</dbReference>
<dbReference type="KEGG" id="ccat:101455137"/>
<dbReference type="Pfam" id="PF06413">
    <property type="entry name" value="Neugrin"/>
    <property type="match status" value="1"/>
</dbReference>